<evidence type="ECO:0000313" key="4">
    <source>
        <dbReference type="EnsemblProtists" id="EKX40418"/>
    </source>
</evidence>
<organism evidence="3">
    <name type="scientific">Guillardia theta (strain CCMP2712)</name>
    <name type="common">Cryptophyte</name>
    <dbReference type="NCBI Taxonomy" id="905079"/>
    <lineage>
        <taxon>Eukaryota</taxon>
        <taxon>Cryptophyceae</taxon>
        <taxon>Pyrenomonadales</taxon>
        <taxon>Geminigeraceae</taxon>
        <taxon>Guillardia</taxon>
    </lineage>
</organism>
<sequence length="135" mass="15092">MSAYSATLSDDVMTTARKAFERYDHDDSGTIQIEEVVQALQDAKRDATEAQVFQLLDSLGLSDGSSGLRFHEFLELLEKLPEQHRDHVIDEDNDAFAASFQWLGGNPEDPDSSITKETIQKVLQDFELDSNVDAV</sequence>
<dbReference type="Gene3D" id="1.10.238.10">
    <property type="entry name" value="EF-hand"/>
    <property type="match status" value="1"/>
</dbReference>
<dbReference type="InterPro" id="IPR002048">
    <property type="entry name" value="EF_hand_dom"/>
</dbReference>
<dbReference type="EMBL" id="JH993031">
    <property type="protein sequence ID" value="EKX40418.1"/>
    <property type="molecule type" value="Genomic_DNA"/>
</dbReference>
<dbReference type="PROSITE" id="PS00018">
    <property type="entry name" value="EF_HAND_1"/>
    <property type="match status" value="1"/>
</dbReference>
<dbReference type="PROSITE" id="PS50222">
    <property type="entry name" value="EF_HAND_2"/>
    <property type="match status" value="1"/>
</dbReference>
<dbReference type="Proteomes" id="UP000011087">
    <property type="component" value="Unassembled WGS sequence"/>
</dbReference>
<proteinExistence type="predicted"/>
<reference evidence="5" key="2">
    <citation type="submission" date="2012-11" db="EMBL/GenBank/DDBJ databases">
        <authorList>
            <person name="Kuo A."/>
            <person name="Curtis B.A."/>
            <person name="Tanifuji G."/>
            <person name="Burki F."/>
            <person name="Gruber A."/>
            <person name="Irimia M."/>
            <person name="Maruyama S."/>
            <person name="Arias M.C."/>
            <person name="Ball S.G."/>
            <person name="Gile G.H."/>
            <person name="Hirakawa Y."/>
            <person name="Hopkins J.F."/>
            <person name="Rensing S.A."/>
            <person name="Schmutz J."/>
            <person name="Symeonidi A."/>
            <person name="Elias M."/>
            <person name="Eveleigh R.J."/>
            <person name="Herman E.K."/>
            <person name="Klute M.J."/>
            <person name="Nakayama T."/>
            <person name="Obornik M."/>
            <person name="Reyes-Prieto A."/>
            <person name="Armbrust E.V."/>
            <person name="Aves S.J."/>
            <person name="Beiko R.G."/>
            <person name="Coutinho P."/>
            <person name="Dacks J.B."/>
            <person name="Durnford D.G."/>
            <person name="Fast N.M."/>
            <person name="Green B.R."/>
            <person name="Grisdale C."/>
            <person name="Hempe F."/>
            <person name="Henrissat B."/>
            <person name="Hoppner M.P."/>
            <person name="Ishida K.-I."/>
            <person name="Kim E."/>
            <person name="Koreny L."/>
            <person name="Kroth P.G."/>
            <person name="Liu Y."/>
            <person name="Malik S.-B."/>
            <person name="Maier U.G."/>
            <person name="McRose D."/>
            <person name="Mock T."/>
            <person name="Neilson J.A."/>
            <person name="Onodera N.T."/>
            <person name="Poole A.M."/>
            <person name="Pritham E.J."/>
            <person name="Richards T.A."/>
            <person name="Rocap G."/>
            <person name="Roy S.W."/>
            <person name="Sarai C."/>
            <person name="Schaack S."/>
            <person name="Shirato S."/>
            <person name="Slamovits C.H."/>
            <person name="Spencer D.F."/>
            <person name="Suzuki S."/>
            <person name="Worden A.Z."/>
            <person name="Zauner S."/>
            <person name="Barry K."/>
            <person name="Bell C."/>
            <person name="Bharti A.K."/>
            <person name="Crow J.A."/>
            <person name="Grimwood J."/>
            <person name="Kramer R."/>
            <person name="Lindquist E."/>
            <person name="Lucas S."/>
            <person name="Salamov A."/>
            <person name="McFadden G.I."/>
            <person name="Lane C.E."/>
            <person name="Keeling P.J."/>
            <person name="Gray M.W."/>
            <person name="Grigoriev I.V."/>
            <person name="Archibald J.M."/>
        </authorList>
    </citation>
    <scope>NUCLEOTIDE SEQUENCE</scope>
    <source>
        <strain evidence="5">CCMP2712</strain>
    </source>
</reference>
<name>L1IVY5_GUITC</name>
<protein>
    <recommendedName>
        <fullName evidence="2">EF-hand domain-containing protein</fullName>
    </recommendedName>
</protein>
<evidence type="ECO:0000259" key="2">
    <source>
        <dbReference type="PROSITE" id="PS50222"/>
    </source>
</evidence>
<dbReference type="InterPro" id="IPR011992">
    <property type="entry name" value="EF-hand-dom_pair"/>
</dbReference>
<dbReference type="KEGG" id="gtt:GUITHDRAFT_113447"/>
<dbReference type="RefSeq" id="XP_005827398.1">
    <property type="nucleotide sequence ID" value="XM_005827341.1"/>
</dbReference>
<dbReference type="PaxDb" id="55529-EKX40418"/>
<reference evidence="4" key="3">
    <citation type="submission" date="2015-06" db="UniProtKB">
        <authorList>
            <consortium name="EnsemblProtists"/>
        </authorList>
    </citation>
    <scope>IDENTIFICATION</scope>
</reference>
<dbReference type="EnsemblProtists" id="EKX40418">
    <property type="protein sequence ID" value="EKX40418"/>
    <property type="gene ID" value="GUITHDRAFT_113447"/>
</dbReference>
<dbReference type="HOGENOM" id="CLU_1889761_0_0_1"/>
<dbReference type="AlphaFoldDB" id="L1IVY5"/>
<reference evidence="3 5" key="1">
    <citation type="journal article" date="2012" name="Nature">
        <title>Algal genomes reveal evolutionary mosaicism and the fate of nucleomorphs.</title>
        <authorList>
            <consortium name="DOE Joint Genome Institute"/>
            <person name="Curtis B.A."/>
            <person name="Tanifuji G."/>
            <person name="Burki F."/>
            <person name="Gruber A."/>
            <person name="Irimia M."/>
            <person name="Maruyama S."/>
            <person name="Arias M.C."/>
            <person name="Ball S.G."/>
            <person name="Gile G.H."/>
            <person name="Hirakawa Y."/>
            <person name="Hopkins J.F."/>
            <person name="Kuo A."/>
            <person name="Rensing S.A."/>
            <person name="Schmutz J."/>
            <person name="Symeonidi A."/>
            <person name="Elias M."/>
            <person name="Eveleigh R.J."/>
            <person name="Herman E.K."/>
            <person name="Klute M.J."/>
            <person name="Nakayama T."/>
            <person name="Obornik M."/>
            <person name="Reyes-Prieto A."/>
            <person name="Armbrust E.V."/>
            <person name="Aves S.J."/>
            <person name="Beiko R.G."/>
            <person name="Coutinho P."/>
            <person name="Dacks J.B."/>
            <person name="Durnford D.G."/>
            <person name="Fast N.M."/>
            <person name="Green B.R."/>
            <person name="Grisdale C.J."/>
            <person name="Hempel F."/>
            <person name="Henrissat B."/>
            <person name="Hoppner M.P."/>
            <person name="Ishida K."/>
            <person name="Kim E."/>
            <person name="Koreny L."/>
            <person name="Kroth P.G."/>
            <person name="Liu Y."/>
            <person name="Malik S.B."/>
            <person name="Maier U.G."/>
            <person name="McRose D."/>
            <person name="Mock T."/>
            <person name="Neilson J.A."/>
            <person name="Onodera N.T."/>
            <person name="Poole A.M."/>
            <person name="Pritham E.J."/>
            <person name="Richards T.A."/>
            <person name="Rocap G."/>
            <person name="Roy S.W."/>
            <person name="Sarai C."/>
            <person name="Schaack S."/>
            <person name="Shirato S."/>
            <person name="Slamovits C.H."/>
            <person name="Spencer D.F."/>
            <person name="Suzuki S."/>
            <person name="Worden A.Z."/>
            <person name="Zauner S."/>
            <person name="Barry K."/>
            <person name="Bell C."/>
            <person name="Bharti A.K."/>
            <person name="Crow J.A."/>
            <person name="Grimwood J."/>
            <person name="Kramer R."/>
            <person name="Lindquist E."/>
            <person name="Lucas S."/>
            <person name="Salamov A."/>
            <person name="McFadden G.I."/>
            <person name="Lane C.E."/>
            <person name="Keeling P.J."/>
            <person name="Gray M.W."/>
            <person name="Grigoriev I.V."/>
            <person name="Archibald J.M."/>
        </authorList>
    </citation>
    <scope>NUCLEOTIDE SEQUENCE</scope>
    <source>
        <strain evidence="3 5">CCMP2712</strain>
    </source>
</reference>
<dbReference type="GeneID" id="19046983"/>
<dbReference type="GO" id="GO:0005509">
    <property type="term" value="F:calcium ion binding"/>
    <property type="evidence" value="ECO:0007669"/>
    <property type="project" value="InterPro"/>
</dbReference>
<evidence type="ECO:0000313" key="5">
    <source>
        <dbReference type="Proteomes" id="UP000011087"/>
    </source>
</evidence>
<keyword evidence="5" id="KW-1185">Reference proteome</keyword>
<keyword evidence="1" id="KW-0106">Calcium</keyword>
<dbReference type="SUPFAM" id="SSF47473">
    <property type="entry name" value="EF-hand"/>
    <property type="match status" value="1"/>
</dbReference>
<feature type="domain" description="EF-hand" evidence="2">
    <location>
        <begin position="11"/>
        <end position="46"/>
    </location>
</feature>
<accession>L1IVY5</accession>
<dbReference type="InterPro" id="IPR018247">
    <property type="entry name" value="EF_Hand_1_Ca_BS"/>
</dbReference>
<dbReference type="Pfam" id="PF13405">
    <property type="entry name" value="EF-hand_6"/>
    <property type="match status" value="1"/>
</dbReference>
<evidence type="ECO:0000256" key="1">
    <source>
        <dbReference type="ARBA" id="ARBA00022837"/>
    </source>
</evidence>
<evidence type="ECO:0000313" key="3">
    <source>
        <dbReference type="EMBL" id="EKX40418.1"/>
    </source>
</evidence>
<gene>
    <name evidence="3" type="ORF">GUITHDRAFT_113447</name>
</gene>